<dbReference type="InterPro" id="IPR000209">
    <property type="entry name" value="Peptidase_S8/S53_dom"/>
</dbReference>
<evidence type="ECO:0000313" key="11">
    <source>
        <dbReference type="Proteomes" id="UP000230833"/>
    </source>
</evidence>
<dbReference type="Gene3D" id="3.30.70.80">
    <property type="entry name" value="Peptidase S8 propeptide/proteinase inhibitor I9"/>
    <property type="match status" value="1"/>
</dbReference>
<dbReference type="Pfam" id="PF13620">
    <property type="entry name" value="CarboxypepD_reg"/>
    <property type="match status" value="1"/>
</dbReference>
<dbReference type="Pfam" id="PF00082">
    <property type="entry name" value="Peptidase_S8"/>
    <property type="match status" value="1"/>
</dbReference>
<dbReference type="GO" id="GO:0006508">
    <property type="term" value="P:proteolysis"/>
    <property type="evidence" value="ECO:0007669"/>
    <property type="project" value="UniProtKB-KW"/>
</dbReference>
<evidence type="ECO:0000256" key="2">
    <source>
        <dbReference type="ARBA" id="ARBA00022670"/>
    </source>
</evidence>
<feature type="domain" description="Peptidase S8/S53" evidence="9">
    <location>
        <begin position="129"/>
        <end position="425"/>
    </location>
</feature>
<dbReference type="PROSITE" id="PS00138">
    <property type="entry name" value="SUBTILASE_SER"/>
    <property type="match status" value="1"/>
</dbReference>
<dbReference type="Gene3D" id="3.40.50.200">
    <property type="entry name" value="Peptidase S8/S53 domain"/>
    <property type="match status" value="1"/>
</dbReference>
<feature type="signal peptide" evidence="8">
    <location>
        <begin position="1"/>
        <end position="19"/>
    </location>
</feature>
<dbReference type="InterPro" id="IPR037045">
    <property type="entry name" value="S8pro/Inhibitor_I9_sf"/>
</dbReference>
<dbReference type="AlphaFoldDB" id="A0A2H0RIZ1"/>
<dbReference type="SUPFAM" id="SSF52743">
    <property type="entry name" value="Subtilisin-like"/>
    <property type="match status" value="1"/>
</dbReference>
<feature type="active site" description="Charge relay system" evidence="6">
    <location>
        <position position="370"/>
    </location>
</feature>
<feature type="active site" description="Charge relay system" evidence="6">
    <location>
        <position position="138"/>
    </location>
</feature>
<dbReference type="SUPFAM" id="SSF49452">
    <property type="entry name" value="Starch-binding domain-like"/>
    <property type="match status" value="1"/>
</dbReference>
<evidence type="ECO:0000256" key="6">
    <source>
        <dbReference type="PROSITE-ProRule" id="PRU01240"/>
    </source>
</evidence>
<evidence type="ECO:0000259" key="9">
    <source>
        <dbReference type="Pfam" id="PF00082"/>
    </source>
</evidence>
<dbReference type="CDD" id="cd07477">
    <property type="entry name" value="Peptidases_S8_Subtilisin_subset"/>
    <property type="match status" value="1"/>
</dbReference>
<keyword evidence="5 6" id="KW-0720">Serine protease</keyword>
<dbReference type="PROSITE" id="PS00137">
    <property type="entry name" value="SUBTILASE_HIS"/>
    <property type="match status" value="1"/>
</dbReference>
<dbReference type="Proteomes" id="UP000230833">
    <property type="component" value="Unassembled WGS sequence"/>
</dbReference>
<keyword evidence="8" id="KW-0732">Signal</keyword>
<dbReference type="EMBL" id="PCYL01000044">
    <property type="protein sequence ID" value="PIR46458.1"/>
    <property type="molecule type" value="Genomic_DNA"/>
</dbReference>
<dbReference type="PRINTS" id="PR00723">
    <property type="entry name" value="SUBTILISIN"/>
</dbReference>
<keyword evidence="4 6" id="KW-0378">Hydrolase</keyword>
<dbReference type="PANTHER" id="PTHR43806:SF11">
    <property type="entry name" value="CEREVISIN-RELATED"/>
    <property type="match status" value="1"/>
</dbReference>
<evidence type="ECO:0000256" key="8">
    <source>
        <dbReference type="SAM" id="SignalP"/>
    </source>
</evidence>
<sequence>MKKLAILGLALFLALPVGATVSSAPVNKSQNDNVVKVFIHFADTPGNNERGLVRAFGATVTHSYSIIPAVAAEIPASAIEGLSHNPSVTLIEEDHQVEATAITYDIEYSNAWGVERVESGVAHESGYKGQGVKIGIIDSGINYNHPDLAPNYKGGYDFYYYDLDPMDVYGHGTHVAGTACARDNDVGSVNPKLGVVGVAPECDLYSLRVLNEDGVGYESDIISAIEWSLGREVTLLPWGSTLGTTTQGIPMDVVNLSLGSSQAYSEASEQAFTEAESEGLTIVAAAGNSGNRAGKGTNTIYPANYDSVIAVGATKQGDSRASFSSTGPNVELVAPGESVYSTWNDSSSYSNPQPVCGVLEGCYKYGSGTSMATPHVTGVAALLIGSGLVHDNNHNGRINDEVRSLMQSTAIDLGASGRDDKYGFGLVNVNNALSAVAPIVTGTLDGFVTDELLNPIVGATVTASTYSAITDGTGHYLVSDIEVGKYTVTANASGYYERSADATITENTLTSVNFGLAVAPIANITLSTTGYKVKGVMKADLSWGGATSGNVDVYRNGGVVTTTANDGFYTDNTNQKGSGTFIYKICEAGMSVCSNESVVAF</sequence>
<dbReference type="PROSITE" id="PS00136">
    <property type="entry name" value="SUBTILASE_ASP"/>
    <property type="match status" value="1"/>
</dbReference>
<dbReference type="InterPro" id="IPR015500">
    <property type="entry name" value="Peptidase_S8_subtilisin-rel"/>
</dbReference>
<comment type="similarity">
    <text evidence="1 6 7">Belongs to the peptidase S8 family.</text>
</comment>
<dbReference type="GO" id="GO:0030246">
    <property type="term" value="F:carbohydrate binding"/>
    <property type="evidence" value="ECO:0007669"/>
    <property type="project" value="InterPro"/>
</dbReference>
<keyword evidence="3" id="KW-0479">Metal-binding</keyword>
<accession>A0A2H0RIZ1</accession>
<dbReference type="SUPFAM" id="SSF54897">
    <property type="entry name" value="Protease propeptides/inhibitors"/>
    <property type="match status" value="1"/>
</dbReference>
<name>A0A2H0RIZ1_9BACT</name>
<dbReference type="InterPro" id="IPR050131">
    <property type="entry name" value="Peptidase_S8_subtilisin-like"/>
</dbReference>
<dbReference type="InterPro" id="IPR022398">
    <property type="entry name" value="Peptidase_S8_His-AS"/>
</dbReference>
<comment type="caution">
    <text evidence="10">The sequence shown here is derived from an EMBL/GenBank/DDBJ whole genome shotgun (WGS) entry which is preliminary data.</text>
</comment>
<reference evidence="10 11" key="1">
    <citation type="submission" date="2017-09" db="EMBL/GenBank/DDBJ databases">
        <title>Depth-based differentiation of microbial function through sediment-hosted aquifers and enrichment of novel symbionts in the deep terrestrial subsurface.</title>
        <authorList>
            <person name="Probst A.J."/>
            <person name="Ladd B."/>
            <person name="Jarett J.K."/>
            <person name="Geller-Mcgrath D.E."/>
            <person name="Sieber C.M."/>
            <person name="Emerson J.B."/>
            <person name="Anantharaman K."/>
            <person name="Thomas B.C."/>
            <person name="Malmstrom R."/>
            <person name="Stieglmeier M."/>
            <person name="Klingl A."/>
            <person name="Woyke T."/>
            <person name="Ryan C.M."/>
            <person name="Banfield J.F."/>
        </authorList>
    </citation>
    <scope>NUCLEOTIDE SEQUENCE [LARGE SCALE GENOMIC DNA]</scope>
    <source>
        <strain evidence="10">CG10_big_fil_rev_8_21_14_0_10_45_14</strain>
    </source>
</reference>
<feature type="chain" id="PRO_5013681879" description="Peptidase S8/S53 domain-containing protein" evidence="8">
    <location>
        <begin position="20"/>
        <end position="601"/>
    </location>
</feature>
<proteinExistence type="inferred from homology"/>
<dbReference type="InterPro" id="IPR013784">
    <property type="entry name" value="Carb-bd-like_fold"/>
</dbReference>
<dbReference type="PANTHER" id="PTHR43806">
    <property type="entry name" value="PEPTIDASE S8"/>
    <property type="match status" value="1"/>
</dbReference>
<evidence type="ECO:0000256" key="3">
    <source>
        <dbReference type="ARBA" id="ARBA00022723"/>
    </source>
</evidence>
<dbReference type="InterPro" id="IPR023828">
    <property type="entry name" value="Peptidase_S8_Ser-AS"/>
</dbReference>
<evidence type="ECO:0000313" key="10">
    <source>
        <dbReference type="EMBL" id="PIR46458.1"/>
    </source>
</evidence>
<organism evidence="10 11">
    <name type="scientific">Candidatus Vogelbacteria bacterium CG10_big_fil_rev_8_21_14_0_10_45_14</name>
    <dbReference type="NCBI Taxonomy" id="1975042"/>
    <lineage>
        <taxon>Bacteria</taxon>
        <taxon>Candidatus Vogeliibacteriota</taxon>
    </lineage>
</organism>
<protein>
    <recommendedName>
        <fullName evidence="9">Peptidase S8/S53 domain-containing protein</fullName>
    </recommendedName>
</protein>
<keyword evidence="2 6" id="KW-0645">Protease</keyword>
<dbReference type="InterPro" id="IPR023827">
    <property type="entry name" value="Peptidase_S8_Asp-AS"/>
</dbReference>
<evidence type="ECO:0000256" key="7">
    <source>
        <dbReference type="RuleBase" id="RU003355"/>
    </source>
</evidence>
<dbReference type="InterPro" id="IPR036852">
    <property type="entry name" value="Peptidase_S8/S53_dom_sf"/>
</dbReference>
<feature type="active site" description="Charge relay system" evidence="6">
    <location>
        <position position="171"/>
    </location>
</feature>
<dbReference type="GO" id="GO:0004252">
    <property type="term" value="F:serine-type endopeptidase activity"/>
    <property type="evidence" value="ECO:0007669"/>
    <property type="project" value="UniProtKB-UniRule"/>
</dbReference>
<dbReference type="Gene3D" id="2.60.40.1120">
    <property type="entry name" value="Carboxypeptidase-like, regulatory domain"/>
    <property type="match status" value="1"/>
</dbReference>
<dbReference type="GO" id="GO:0046872">
    <property type="term" value="F:metal ion binding"/>
    <property type="evidence" value="ECO:0007669"/>
    <property type="project" value="UniProtKB-KW"/>
</dbReference>
<gene>
    <name evidence="10" type="ORF">COV07_04125</name>
</gene>
<evidence type="ECO:0000256" key="4">
    <source>
        <dbReference type="ARBA" id="ARBA00022801"/>
    </source>
</evidence>
<dbReference type="PROSITE" id="PS51892">
    <property type="entry name" value="SUBTILASE"/>
    <property type="match status" value="1"/>
</dbReference>
<evidence type="ECO:0000256" key="1">
    <source>
        <dbReference type="ARBA" id="ARBA00011073"/>
    </source>
</evidence>
<dbReference type="InterPro" id="IPR034202">
    <property type="entry name" value="Subtilisin_Carlsberg-like"/>
</dbReference>
<evidence type="ECO:0000256" key="5">
    <source>
        <dbReference type="ARBA" id="ARBA00022825"/>
    </source>
</evidence>